<dbReference type="PANTHER" id="PTHR24223:SF456">
    <property type="entry name" value="MULTIDRUG RESISTANCE-ASSOCIATED PROTEIN LETHAL(2)03659"/>
    <property type="match status" value="1"/>
</dbReference>
<keyword evidence="4 11" id="KW-0812">Transmembrane</keyword>
<evidence type="ECO:0000313" key="15">
    <source>
        <dbReference type="Proteomes" id="UP000053477"/>
    </source>
</evidence>
<accession>A0A0H2SA68</accession>
<feature type="transmembrane region" description="Helical" evidence="11">
    <location>
        <begin position="257"/>
        <end position="279"/>
    </location>
</feature>
<dbReference type="EMBL" id="KQ085882">
    <property type="protein sequence ID" value="KLO20754.1"/>
    <property type="molecule type" value="Genomic_DNA"/>
</dbReference>
<dbReference type="Proteomes" id="UP000053477">
    <property type="component" value="Unassembled WGS sequence"/>
</dbReference>
<feature type="domain" description="ABC transmembrane type-1" evidence="13">
    <location>
        <begin position="851"/>
        <end position="1126"/>
    </location>
</feature>
<sequence length="1435" mass="160489">MSSVDDEKTEIPPSGEHAVTDLQGDDGAELARVISGESRAVTVSESEDDVKEASEPPVLKYDKAPWYLRVPFCATSAPPPQYTMETAPMIPEVSANIFSLLSFEWIGAMLSLGYARPLEPQDLYKLQDHRKSKVVADKITKSFAARVAKANAYNERLANGEISPGLRKVWWFLRGNAKERERLWRTKYGQKKASLYWAMNDGVAWWFWTAGVMKCFADSSQVLSPLLVKAIITFAQESFSAHRSNPPTQAPPIGRGIGLAFALLFLQMFSSLCTHHFFYRGASTGVMLRGGLITAIYSRSLHLSSRARSTLSNGKLVNHISTDVSRIDFCCAFFHMVWSAPVQMIICLIILLVNLGPSALAGFAFFVLVTPLQGHFMKRLIRFRQKSMVWTDKRAKLLQELLGGMKVIKFFAWEVPFLKRIAEFRKKEIGFVRSLLILRSANNAVAFSLPVLAAVLSFVAYNLSGHALEPAVIFTSLTLFQLLRMPLMFLPMAFSAIADASNATARLYDTFMAELLTEHQATDKDLDVAVRVDHASFAWDTPPPEAQDSKKKKDSKRDKTPQTKAPEEKSSKPEKTFQIKNISFDIPRGSLVAFVGPVGSGKSSLLQGLIGEMRKTEGSVTFGGSVGYCSQSAWIQNATIRENICFGRPFEEDRYWKAVKDSCLEPDLELLPDYDMTEVGEKGISLSGGQKQRINICRSIYCNTDIQIFDDPLSALDAHVGKSVFQNVLQTSLQGKTRILVTHALHFLPYVDYIFVMLDGNIVERGAYSELMDNNGEFAKFIREFGNNENEVGESAKATQVIDATVDDKKPRGGMAGAQLMQAEERNTGAVSGKVYGAYFSAGNGHIVIPILLFCLVMMQGCTVMSSYWLVYWQEMRWPEPAGFYMGIYAGLGFAQAIWFFLSGSMFAFLSYYASRNLHRHAIERVMHAPMTFFETTPLGRIMNRLTKDIDTIDNLLGDALRMFANTFSQIIGAVILISILLPWFLIAVVVVSIIYYYLAIFYRSSARELKRLDAILRSSLYAHYSESLSGLATIRAYGETDRFLLENERRVDIENRAYWLTVVNQRWLGIRVDFLGILLTFIVAILTVATRFSISPAQTGVTLSYILLVQQSFGWMIRQTAEVENDMNGVERIVHYAQSVEQEPPHEIPENKPSANWPAEGRVELNNIFLNYRPELPPVLKGISMSIKGGEKIGVVGRTGAGKSSLMVALYRLVELQSGSITIDGVDISKLGLTDLRSRISIIPQDPLLFSGTLRSNLDPFGLHDDAKLWDALKRSYLVEARKSNSMDLSVEESSSEIHKSSSRFTLDSSVDDEGSNLSVGQRSLVSLARALVKDSKVLVLDEATASVDYETDRNIQDTIAHEFHDRTILCIAHRLRTIIGYDRICVMDAGRIAEFDTPSNLFQKTDGIFRGMCDQSSISWDDIRYAVKEREQI</sequence>
<evidence type="ECO:0000256" key="4">
    <source>
        <dbReference type="ARBA" id="ARBA00022692"/>
    </source>
</evidence>
<dbReference type="GO" id="GO:0016887">
    <property type="term" value="F:ATP hydrolysis activity"/>
    <property type="evidence" value="ECO:0007669"/>
    <property type="project" value="InterPro"/>
</dbReference>
<dbReference type="CDD" id="cd03244">
    <property type="entry name" value="ABCC_MRP_domain2"/>
    <property type="match status" value="1"/>
</dbReference>
<organism evidence="14 15">
    <name type="scientific">Schizopora paradoxa</name>
    <dbReference type="NCBI Taxonomy" id="27342"/>
    <lineage>
        <taxon>Eukaryota</taxon>
        <taxon>Fungi</taxon>
        <taxon>Dikarya</taxon>
        <taxon>Basidiomycota</taxon>
        <taxon>Agaricomycotina</taxon>
        <taxon>Agaricomycetes</taxon>
        <taxon>Hymenochaetales</taxon>
        <taxon>Schizoporaceae</taxon>
        <taxon>Schizopora</taxon>
    </lineage>
</organism>
<dbReference type="GO" id="GO:0005524">
    <property type="term" value="F:ATP binding"/>
    <property type="evidence" value="ECO:0007669"/>
    <property type="project" value="UniProtKB-KW"/>
</dbReference>
<evidence type="ECO:0000256" key="9">
    <source>
        <dbReference type="ARBA" id="ARBA00023136"/>
    </source>
</evidence>
<evidence type="ECO:0000313" key="14">
    <source>
        <dbReference type="EMBL" id="KLO20754.1"/>
    </source>
</evidence>
<feature type="compositionally biased region" description="Basic and acidic residues" evidence="10">
    <location>
        <begin position="1"/>
        <end position="10"/>
    </location>
</feature>
<evidence type="ECO:0000256" key="2">
    <source>
        <dbReference type="ARBA" id="ARBA00009726"/>
    </source>
</evidence>
<dbReference type="SUPFAM" id="SSF90123">
    <property type="entry name" value="ABC transporter transmembrane region"/>
    <property type="match status" value="2"/>
</dbReference>
<evidence type="ECO:0000256" key="11">
    <source>
        <dbReference type="SAM" id="Phobius"/>
    </source>
</evidence>
<feature type="domain" description="ABC transporter" evidence="12">
    <location>
        <begin position="1164"/>
        <end position="1416"/>
    </location>
</feature>
<keyword evidence="9 11" id="KW-0472">Membrane</keyword>
<dbReference type="STRING" id="27342.A0A0H2SA68"/>
<feature type="transmembrane region" description="Helical" evidence="11">
    <location>
        <begin position="847"/>
        <end position="871"/>
    </location>
</feature>
<comment type="similarity">
    <text evidence="2">Belongs to the ABC transporter superfamily. ABCC family. Conjugate transporter (TC 3.A.1.208) subfamily.</text>
</comment>
<dbReference type="FunFam" id="3.40.50.300:FF:000565">
    <property type="entry name" value="ABC bile acid transporter"/>
    <property type="match status" value="1"/>
</dbReference>
<evidence type="ECO:0000256" key="10">
    <source>
        <dbReference type="SAM" id="MobiDB-lite"/>
    </source>
</evidence>
<feature type="transmembrane region" description="Helical" evidence="11">
    <location>
        <begin position="883"/>
        <end position="910"/>
    </location>
</feature>
<evidence type="ECO:0000256" key="7">
    <source>
        <dbReference type="ARBA" id="ARBA00022989"/>
    </source>
</evidence>
<dbReference type="Pfam" id="PF00664">
    <property type="entry name" value="ABC_membrane"/>
    <property type="match status" value="2"/>
</dbReference>
<evidence type="ECO:0000256" key="3">
    <source>
        <dbReference type="ARBA" id="ARBA00022448"/>
    </source>
</evidence>
<dbReference type="CDD" id="cd18606">
    <property type="entry name" value="ABC_6TM_YOR1_D2_like"/>
    <property type="match status" value="1"/>
</dbReference>
<dbReference type="Gene3D" id="1.20.1560.10">
    <property type="entry name" value="ABC transporter type 1, transmembrane domain"/>
    <property type="match status" value="2"/>
</dbReference>
<keyword evidence="6" id="KW-0067">ATP-binding</keyword>
<gene>
    <name evidence="14" type="ORF">SCHPADRAFT_841978</name>
</gene>
<feature type="domain" description="ABC transmembrane type-1" evidence="13">
    <location>
        <begin position="208"/>
        <end position="499"/>
    </location>
</feature>
<dbReference type="PROSITE" id="PS00211">
    <property type="entry name" value="ABC_TRANSPORTER_1"/>
    <property type="match status" value="2"/>
</dbReference>
<dbReference type="Gene3D" id="3.40.50.300">
    <property type="entry name" value="P-loop containing nucleotide triphosphate hydrolases"/>
    <property type="match status" value="2"/>
</dbReference>
<dbReference type="SMART" id="SM00382">
    <property type="entry name" value="AAA"/>
    <property type="match status" value="2"/>
</dbReference>
<feature type="region of interest" description="Disordered" evidence="10">
    <location>
        <begin position="538"/>
        <end position="576"/>
    </location>
</feature>
<dbReference type="SUPFAM" id="SSF52540">
    <property type="entry name" value="P-loop containing nucleoside triphosphate hydrolases"/>
    <property type="match status" value="2"/>
</dbReference>
<dbReference type="FunFam" id="1.20.1560.10:FF:000010">
    <property type="entry name" value="Multidrug resistance-associated ABC transporter"/>
    <property type="match status" value="1"/>
</dbReference>
<dbReference type="Pfam" id="PF00005">
    <property type="entry name" value="ABC_tran"/>
    <property type="match status" value="2"/>
</dbReference>
<evidence type="ECO:0000259" key="13">
    <source>
        <dbReference type="PROSITE" id="PS50929"/>
    </source>
</evidence>
<name>A0A0H2SA68_9AGAM</name>
<dbReference type="CDD" id="cd18597">
    <property type="entry name" value="ABC_6TM_YOR1_D1_like"/>
    <property type="match status" value="1"/>
</dbReference>
<protein>
    <submittedName>
        <fullName evidence="14">ABC transporter</fullName>
    </submittedName>
</protein>
<dbReference type="InParanoid" id="A0A0H2SA68"/>
<feature type="domain" description="ABC transporter" evidence="12">
    <location>
        <begin position="563"/>
        <end position="784"/>
    </location>
</feature>
<dbReference type="InterPro" id="IPR027417">
    <property type="entry name" value="P-loop_NTPase"/>
</dbReference>
<feature type="region of interest" description="Disordered" evidence="10">
    <location>
        <begin position="36"/>
        <end position="55"/>
    </location>
</feature>
<dbReference type="PANTHER" id="PTHR24223">
    <property type="entry name" value="ATP-BINDING CASSETTE SUB-FAMILY C"/>
    <property type="match status" value="1"/>
</dbReference>
<dbReference type="InterPro" id="IPR036640">
    <property type="entry name" value="ABC1_TM_sf"/>
</dbReference>
<dbReference type="OrthoDB" id="6500128at2759"/>
<comment type="subcellular location">
    <subcellularLocation>
        <location evidence="1">Membrane</location>
        <topology evidence="1">Multi-pass membrane protein</topology>
    </subcellularLocation>
</comment>
<dbReference type="InterPro" id="IPR003593">
    <property type="entry name" value="AAA+_ATPase"/>
</dbReference>
<dbReference type="CDD" id="cd03250">
    <property type="entry name" value="ABCC_MRP_domain1"/>
    <property type="match status" value="1"/>
</dbReference>
<keyword evidence="15" id="KW-1185">Reference proteome</keyword>
<feature type="region of interest" description="Disordered" evidence="10">
    <location>
        <begin position="1"/>
        <end position="27"/>
    </location>
</feature>
<dbReference type="GO" id="GO:0140359">
    <property type="term" value="F:ABC-type transporter activity"/>
    <property type="evidence" value="ECO:0007669"/>
    <property type="project" value="InterPro"/>
</dbReference>
<dbReference type="PROSITE" id="PS50929">
    <property type="entry name" value="ABC_TM1F"/>
    <property type="match status" value="2"/>
</dbReference>
<feature type="transmembrane region" description="Helical" evidence="11">
    <location>
        <begin position="1069"/>
        <end position="1090"/>
    </location>
</feature>
<dbReference type="FunFam" id="1.20.1560.10:FF:000061">
    <property type="entry name" value="ATP-binding cassette transporter YOR1"/>
    <property type="match status" value="1"/>
</dbReference>
<feature type="transmembrane region" description="Helical" evidence="11">
    <location>
        <begin position="971"/>
        <end position="999"/>
    </location>
</feature>
<evidence type="ECO:0000256" key="8">
    <source>
        <dbReference type="ARBA" id="ARBA00023026"/>
    </source>
</evidence>
<evidence type="ECO:0000256" key="6">
    <source>
        <dbReference type="ARBA" id="ARBA00022840"/>
    </source>
</evidence>
<keyword evidence="5" id="KW-0547">Nucleotide-binding</keyword>
<dbReference type="GO" id="GO:0016020">
    <property type="term" value="C:membrane"/>
    <property type="evidence" value="ECO:0007669"/>
    <property type="project" value="UniProtKB-SubCell"/>
</dbReference>
<dbReference type="PROSITE" id="PS50893">
    <property type="entry name" value="ABC_TRANSPORTER_2"/>
    <property type="match status" value="2"/>
</dbReference>
<feature type="compositionally biased region" description="Basic and acidic residues" evidence="10">
    <location>
        <begin position="547"/>
        <end position="576"/>
    </location>
</feature>
<keyword evidence="7 11" id="KW-1133">Transmembrane helix</keyword>
<evidence type="ECO:0000256" key="1">
    <source>
        <dbReference type="ARBA" id="ARBA00004141"/>
    </source>
</evidence>
<evidence type="ECO:0000259" key="12">
    <source>
        <dbReference type="PROSITE" id="PS50893"/>
    </source>
</evidence>
<keyword evidence="8" id="KW-0843">Virulence</keyword>
<keyword evidence="3" id="KW-0813">Transport</keyword>
<dbReference type="InterPro" id="IPR017871">
    <property type="entry name" value="ABC_transporter-like_CS"/>
</dbReference>
<dbReference type="InterPro" id="IPR050173">
    <property type="entry name" value="ABC_transporter_C-like"/>
</dbReference>
<dbReference type="FunFam" id="3.40.50.300:FF:000997">
    <property type="entry name" value="Multidrug resistance-associated protein 1"/>
    <property type="match status" value="1"/>
</dbReference>
<reference evidence="14 15" key="1">
    <citation type="submission" date="2015-04" db="EMBL/GenBank/DDBJ databases">
        <title>Complete genome sequence of Schizopora paradoxa KUC8140, a cosmopolitan wood degrader in East Asia.</title>
        <authorList>
            <consortium name="DOE Joint Genome Institute"/>
            <person name="Min B."/>
            <person name="Park H."/>
            <person name="Jang Y."/>
            <person name="Kim J.-J."/>
            <person name="Kim K.H."/>
            <person name="Pangilinan J."/>
            <person name="Lipzen A."/>
            <person name="Riley R."/>
            <person name="Grigoriev I.V."/>
            <person name="Spatafora J.W."/>
            <person name="Choi I.-G."/>
        </authorList>
    </citation>
    <scope>NUCLEOTIDE SEQUENCE [LARGE SCALE GENOMIC DNA]</scope>
    <source>
        <strain evidence="14 15">KUC8140</strain>
    </source>
</reference>
<dbReference type="InterPro" id="IPR003439">
    <property type="entry name" value="ABC_transporter-like_ATP-bd"/>
</dbReference>
<dbReference type="InterPro" id="IPR011527">
    <property type="entry name" value="ABC1_TM_dom"/>
</dbReference>
<evidence type="ECO:0000256" key="5">
    <source>
        <dbReference type="ARBA" id="ARBA00022741"/>
    </source>
</evidence>
<proteinExistence type="inferred from homology"/>